<evidence type="ECO:0000313" key="3">
    <source>
        <dbReference type="EMBL" id="MCW8107192.1"/>
    </source>
</evidence>
<keyword evidence="3" id="KW-0449">Lipoprotein</keyword>
<evidence type="ECO:0000256" key="1">
    <source>
        <dbReference type="SAM" id="MobiDB-lite"/>
    </source>
</evidence>
<feature type="chain" id="PRO_5046271177" evidence="2">
    <location>
        <begin position="20"/>
        <end position="234"/>
    </location>
</feature>
<proteinExistence type="predicted"/>
<name>A0ABT3P375_9ALTE</name>
<keyword evidence="4" id="KW-1185">Reference proteome</keyword>
<feature type="compositionally biased region" description="Basic and acidic residues" evidence="1">
    <location>
        <begin position="208"/>
        <end position="234"/>
    </location>
</feature>
<gene>
    <name evidence="3" type="ORF">OPS25_01570</name>
</gene>
<feature type="region of interest" description="Disordered" evidence="1">
    <location>
        <begin position="197"/>
        <end position="234"/>
    </location>
</feature>
<dbReference type="EMBL" id="JAPFRD010000002">
    <property type="protein sequence ID" value="MCW8107192.1"/>
    <property type="molecule type" value="Genomic_DNA"/>
</dbReference>
<dbReference type="Proteomes" id="UP001142810">
    <property type="component" value="Unassembled WGS sequence"/>
</dbReference>
<accession>A0ABT3P375</accession>
<comment type="caution">
    <text evidence="3">The sequence shown here is derived from an EMBL/GenBank/DDBJ whole genome shotgun (WGS) entry which is preliminary data.</text>
</comment>
<dbReference type="RefSeq" id="WP_265615893.1">
    <property type="nucleotide sequence ID" value="NZ_JAPFRD010000002.1"/>
</dbReference>
<feature type="signal peptide" evidence="2">
    <location>
        <begin position="1"/>
        <end position="19"/>
    </location>
</feature>
<dbReference type="PANTHER" id="PTHR37530:SF1">
    <property type="entry name" value="OUTER MEMBRANE PROTEIN SLP"/>
    <property type="match status" value="1"/>
</dbReference>
<keyword evidence="2" id="KW-0732">Signal</keyword>
<dbReference type="PROSITE" id="PS51257">
    <property type="entry name" value="PROKAR_LIPOPROTEIN"/>
    <property type="match status" value="1"/>
</dbReference>
<sequence>MIRHAVALIVLFMSGCAIVPDPIKVPDDAQLTSYSRSVTGGEKVKGSMARWGGVIVNVENKSQKTFIEVAHFPLNHYGKPNTNENTVGRFKARINGFVDPIMFEEGRTVTFVGRLDDPMSGMVGEQPYIYPTLAVDDYYIWRKETEYDVSTVYFSYGLGWYSPFYYTFHRPYWGLHRSRVRVIHRSNPNPVVRSKPVLKRKSSAQNRPPKDVMRSRPSARENKRLILRDRREEP</sequence>
<protein>
    <submittedName>
        <fullName evidence="3">Slp family lipoprotein</fullName>
    </submittedName>
</protein>
<evidence type="ECO:0000256" key="2">
    <source>
        <dbReference type="SAM" id="SignalP"/>
    </source>
</evidence>
<dbReference type="NCBIfam" id="TIGR00752">
    <property type="entry name" value="slp"/>
    <property type="match status" value="1"/>
</dbReference>
<dbReference type="Pfam" id="PF03843">
    <property type="entry name" value="Slp"/>
    <property type="match status" value="1"/>
</dbReference>
<dbReference type="PANTHER" id="PTHR37530">
    <property type="entry name" value="OUTER MEMBRANE PROTEIN SLP"/>
    <property type="match status" value="1"/>
</dbReference>
<dbReference type="InterPro" id="IPR004658">
    <property type="entry name" value="OMP_Slp"/>
</dbReference>
<organism evidence="3 4">
    <name type="scientific">Alteromonas aquimaris</name>
    <dbReference type="NCBI Taxonomy" id="2998417"/>
    <lineage>
        <taxon>Bacteria</taxon>
        <taxon>Pseudomonadati</taxon>
        <taxon>Pseudomonadota</taxon>
        <taxon>Gammaproteobacteria</taxon>
        <taxon>Alteromonadales</taxon>
        <taxon>Alteromonadaceae</taxon>
        <taxon>Alteromonas/Salinimonas group</taxon>
        <taxon>Alteromonas</taxon>
    </lineage>
</organism>
<reference evidence="3" key="1">
    <citation type="submission" date="2022-11" db="EMBL/GenBank/DDBJ databases">
        <title>Alteromonas sp. nov., isolated from sea water of the Qingdao.</title>
        <authorList>
            <person name="Wang Q."/>
        </authorList>
    </citation>
    <scope>NUCLEOTIDE SEQUENCE</scope>
    <source>
        <strain evidence="3">ASW11-7</strain>
    </source>
</reference>
<evidence type="ECO:0000313" key="4">
    <source>
        <dbReference type="Proteomes" id="UP001142810"/>
    </source>
</evidence>